<evidence type="ECO:0000313" key="5">
    <source>
        <dbReference type="Proteomes" id="UP000052023"/>
    </source>
</evidence>
<dbReference type="FunFam" id="3.40.50.720:FF:000084">
    <property type="entry name" value="Short-chain dehydrogenase reductase"/>
    <property type="match status" value="1"/>
</dbReference>
<dbReference type="AlphaFoldDB" id="A0A0R3MLI0"/>
<dbReference type="Proteomes" id="UP000052023">
    <property type="component" value="Unassembled WGS sequence"/>
</dbReference>
<evidence type="ECO:0000313" key="4">
    <source>
        <dbReference type="EMBL" id="KRR17638.1"/>
    </source>
</evidence>
<comment type="similarity">
    <text evidence="1 3">Belongs to the short-chain dehydrogenases/reductases (SDR) family.</text>
</comment>
<dbReference type="PANTHER" id="PTHR43391">
    <property type="entry name" value="RETINOL DEHYDROGENASE-RELATED"/>
    <property type="match status" value="1"/>
</dbReference>
<keyword evidence="2" id="KW-0560">Oxidoreductase</keyword>
<reference evidence="4 5" key="1">
    <citation type="submission" date="2014-03" db="EMBL/GenBank/DDBJ databases">
        <title>Bradyrhizobium valentinum sp. nov., isolated from effective nodules of Lupinus mariae-josephae, a lupine endemic of basic-lime soils in Eastern Spain.</title>
        <authorList>
            <person name="Duran D."/>
            <person name="Rey L."/>
            <person name="Navarro A."/>
            <person name="Busquets A."/>
            <person name="Imperial J."/>
            <person name="Ruiz-Argueso T."/>
        </authorList>
    </citation>
    <scope>NUCLEOTIDE SEQUENCE [LARGE SCALE GENOMIC DNA]</scope>
    <source>
        <strain evidence="4 5">Ro19</strain>
    </source>
</reference>
<dbReference type="SUPFAM" id="SSF51735">
    <property type="entry name" value="NAD(P)-binding Rossmann-fold domains"/>
    <property type="match status" value="1"/>
</dbReference>
<evidence type="ECO:0000256" key="1">
    <source>
        <dbReference type="ARBA" id="ARBA00006484"/>
    </source>
</evidence>
<keyword evidence="5" id="KW-1185">Reference proteome</keyword>
<dbReference type="InterPro" id="IPR002347">
    <property type="entry name" value="SDR_fam"/>
</dbReference>
<dbReference type="InterPro" id="IPR036291">
    <property type="entry name" value="NAD(P)-bd_dom_sf"/>
</dbReference>
<evidence type="ECO:0000256" key="2">
    <source>
        <dbReference type="ARBA" id="ARBA00023002"/>
    </source>
</evidence>
<organism evidence="4 5">
    <name type="scientific">Bradyrhizobium retamae</name>
    <dbReference type="NCBI Taxonomy" id="1300035"/>
    <lineage>
        <taxon>Bacteria</taxon>
        <taxon>Pseudomonadati</taxon>
        <taxon>Pseudomonadota</taxon>
        <taxon>Alphaproteobacteria</taxon>
        <taxon>Hyphomicrobiales</taxon>
        <taxon>Nitrobacteraceae</taxon>
        <taxon>Bradyrhizobium</taxon>
    </lineage>
</organism>
<dbReference type="PRINTS" id="PR00080">
    <property type="entry name" value="SDRFAMILY"/>
</dbReference>
<gene>
    <name evidence="4" type="ORF">CQ13_36115</name>
</gene>
<sequence length="273" mass="28854">MTDVQGRTAFITGGGNGIGLGIARSFARAGAKLALIDVDASALARAKAELQDLAPVETFQLDVRDRHSYATTAEAAERALGPVSLLFNNAGVISAAPVEKLTYELWDWSIGINLYGVINGVQTFLPKIVGRGHGGHIVNTASSAGLALTRSGVLYTTSKYAVVGMSEALDAELGSAGIGVSVLCPGPVATGLIERSSNAAPKRGLSLSEEQERRGAEGRAQFTEYLKQGVSIDDVGEIVLKAVRENRFYIHTDRKMEEPIKARTKALLEAMPS</sequence>
<dbReference type="OrthoDB" id="4690547at2"/>
<evidence type="ECO:0000256" key="3">
    <source>
        <dbReference type="RuleBase" id="RU000363"/>
    </source>
</evidence>
<dbReference type="Gene3D" id="3.40.50.720">
    <property type="entry name" value="NAD(P)-binding Rossmann-like Domain"/>
    <property type="match status" value="1"/>
</dbReference>
<comment type="caution">
    <text evidence="4">The sequence shown here is derived from an EMBL/GenBank/DDBJ whole genome shotgun (WGS) entry which is preliminary data.</text>
</comment>
<dbReference type="PANTHER" id="PTHR43391:SF12">
    <property type="entry name" value="OXIDOREDUCTASE EPHD-RELATED"/>
    <property type="match status" value="1"/>
</dbReference>
<dbReference type="Pfam" id="PF00106">
    <property type="entry name" value="adh_short"/>
    <property type="match status" value="1"/>
</dbReference>
<dbReference type="RefSeq" id="WP_057847568.1">
    <property type="nucleotide sequence ID" value="NZ_LLYA01000208.1"/>
</dbReference>
<name>A0A0R3MLI0_9BRAD</name>
<dbReference type="EMBL" id="LLYA01000208">
    <property type="protein sequence ID" value="KRR17638.1"/>
    <property type="molecule type" value="Genomic_DNA"/>
</dbReference>
<accession>A0A0R3MLI0</accession>
<proteinExistence type="inferred from homology"/>
<protein>
    <submittedName>
        <fullName evidence="4">Oxidoreductase</fullName>
    </submittedName>
</protein>
<dbReference type="CDD" id="cd05233">
    <property type="entry name" value="SDR_c"/>
    <property type="match status" value="1"/>
</dbReference>
<dbReference type="GO" id="GO:0016491">
    <property type="term" value="F:oxidoreductase activity"/>
    <property type="evidence" value="ECO:0007669"/>
    <property type="project" value="UniProtKB-KW"/>
</dbReference>
<dbReference type="PRINTS" id="PR00081">
    <property type="entry name" value="GDHRDH"/>
</dbReference>